<dbReference type="GO" id="GO:0042619">
    <property type="term" value="P:poly-hydroxybutyrate biosynthetic process"/>
    <property type="evidence" value="ECO:0007669"/>
    <property type="project" value="UniProtKB-KW"/>
</dbReference>
<dbReference type="Proteomes" id="UP000675747">
    <property type="component" value="Unassembled WGS sequence"/>
</dbReference>
<sequence length="334" mass="35257">MGPAGEPPGDDFETLNRRMWSAWRSLLDGTATGGAGGASAQAPSPWEAMFAGWTRAAGAPADPAAPGAAQDPAQAWFARMQTLAQRFAGSDADAATVAGAWRDMLGDSPFAGLMPTPGDVRVLQDALQQILPMLGAWSGAAAPRHGFGMGREHQARWQRLAQAQADLQARAGDYGALLNEAARRAFSRFEAALGERGPAGEGIASARALFDLWIEAAEAAYAEVAEGEAFQKAQAALLDAQMRVRGGLQLEVEQVSRLLGVPTRTDVDSAYRKLTEAQRELRRLRARVEALEAQLEASAPPGPGPEPAPRRRASAVGGEAPAPPPRPRRRRSGG</sequence>
<reference evidence="5 6" key="1">
    <citation type="journal article" date="2021" name="Microbiol. Resour. Announc.">
        <title>Draft Genome Sequence of Coralloluteibacterium stylophorae LMG 29479T.</title>
        <authorList>
            <person name="Karlyshev A.V."/>
            <person name="Kudryashova E.B."/>
            <person name="Ariskina E.V."/>
            <person name="Conroy A.P."/>
            <person name="Abidueva E.Y."/>
        </authorList>
    </citation>
    <scope>NUCLEOTIDE SEQUENCE [LARGE SCALE GENOMIC DNA]</scope>
    <source>
        <strain evidence="5 6">LMG 29479</strain>
    </source>
</reference>
<dbReference type="RefSeq" id="WP_213173676.1">
    <property type="nucleotide sequence ID" value="NZ_JAGQFT020000006.1"/>
</dbReference>
<dbReference type="InterPro" id="IPR010123">
    <property type="entry name" value="PHA_synth_III_E"/>
</dbReference>
<organism evidence="5 6">
    <name type="scientific">Coralloluteibacterium stylophorae</name>
    <dbReference type="NCBI Taxonomy" id="1776034"/>
    <lineage>
        <taxon>Bacteria</taxon>
        <taxon>Pseudomonadati</taxon>
        <taxon>Pseudomonadota</taxon>
        <taxon>Gammaproteobacteria</taxon>
        <taxon>Lysobacterales</taxon>
        <taxon>Lysobacteraceae</taxon>
        <taxon>Coralloluteibacterium</taxon>
    </lineage>
</organism>
<evidence type="ECO:0000313" key="5">
    <source>
        <dbReference type="EMBL" id="MBS7457571.1"/>
    </source>
</evidence>
<evidence type="ECO:0000256" key="4">
    <source>
        <dbReference type="SAM" id="MobiDB-lite"/>
    </source>
</evidence>
<evidence type="ECO:0000256" key="1">
    <source>
        <dbReference type="ARBA" id="ARBA00004683"/>
    </source>
</evidence>
<gene>
    <name evidence="5" type="ORF">KB893_010535</name>
</gene>
<keyword evidence="6" id="KW-1185">Reference proteome</keyword>
<name>A0AAP2CB03_9GAMM</name>
<dbReference type="EMBL" id="JAGQFT020000006">
    <property type="protein sequence ID" value="MBS7457571.1"/>
    <property type="molecule type" value="Genomic_DNA"/>
</dbReference>
<evidence type="ECO:0000313" key="6">
    <source>
        <dbReference type="Proteomes" id="UP000675747"/>
    </source>
</evidence>
<proteinExistence type="predicted"/>
<comment type="caution">
    <text evidence="5">The sequence shown here is derived from an EMBL/GenBank/DDBJ whole genome shotgun (WGS) entry which is preliminary data.</text>
</comment>
<dbReference type="AlphaFoldDB" id="A0AAP2CB03"/>
<evidence type="ECO:0000256" key="2">
    <source>
        <dbReference type="ARBA" id="ARBA00019066"/>
    </source>
</evidence>
<feature type="region of interest" description="Disordered" evidence="4">
    <location>
        <begin position="292"/>
        <end position="334"/>
    </location>
</feature>
<dbReference type="Pfam" id="PF09712">
    <property type="entry name" value="PHA_synth_III_E"/>
    <property type="match status" value="2"/>
</dbReference>
<comment type="pathway">
    <text evidence="1">Biopolymer metabolism; poly-(R)-3-hydroxybutanoate biosynthesis.</text>
</comment>
<evidence type="ECO:0000256" key="3">
    <source>
        <dbReference type="ARBA" id="ARBA00022752"/>
    </source>
</evidence>
<accession>A0AAP2CB03</accession>
<keyword evidence="3" id="KW-0583">PHB biosynthesis</keyword>
<protein>
    <recommendedName>
        <fullName evidence="2">Poly(3-hydroxyalkanoate) polymerase subunit PhaE</fullName>
    </recommendedName>
</protein>